<sequence>MPCLRRRGGNIGQRTRNSQLLQNRWLNRSAEDKENVRNQAAIIRANGSQEQRNERLRANALRQRLARQRVTDTFRTREQQRSQVYRAWTRALFLRLAFEYESDIDYSLHSQTVIGAMNKQCQQLPCTQIQRMRMVAFFNQLGSNHQIGSLMPIPDNDPKFLQIYFMDDDEQQINTRCRYNHNEEMEEREILGILEPFLQNHNHLVQLFNTVSNRLQNDNYTIVIKAGKVPSGQHAGRYNAPTINEVAVVMVGNALERRDMRIQRRDITVHTFEDSHRFYEALQYPLIFGKEKMDII</sequence>
<dbReference type="Proteomes" id="UP000299102">
    <property type="component" value="Unassembled WGS sequence"/>
</dbReference>
<name>A0A4C1YP09_EUMVA</name>
<evidence type="ECO:0008006" key="3">
    <source>
        <dbReference type="Google" id="ProtNLM"/>
    </source>
</evidence>
<organism evidence="1 2">
    <name type="scientific">Eumeta variegata</name>
    <name type="common">Bagworm moth</name>
    <name type="synonym">Eumeta japonica</name>
    <dbReference type="NCBI Taxonomy" id="151549"/>
    <lineage>
        <taxon>Eukaryota</taxon>
        <taxon>Metazoa</taxon>
        <taxon>Ecdysozoa</taxon>
        <taxon>Arthropoda</taxon>
        <taxon>Hexapoda</taxon>
        <taxon>Insecta</taxon>
        <taxon>Pterygota</taxon>
        <taxon>Neoptera</taxon>
        <taxon>Endopterygota</taxon>
        <taxon>Lepidoptera</taxon>
        <taxon>Glossata</taxon>
        <taxon>Ditrysia</taxon>
        <taxon>Tineoidea</taxon>
        <taxon>Psychidae</taxon>
        <taxon>Oiketicinae</taxon>
        <taxon>Eumeta</taxon>
    </lineage>
</organism>
<reference evidence="1 2" key="1">
    <citation type="journal article" date="2019" name="Commun. Biol.">
        <title>The bagworm genome reveals a unique fibroin gene that provides high tensile strength.</title>
        <authorList>
            <person name="Kono N."/>
            <person name="Nakamura H."/>
            <person name="Ohtoshi R."/>
            <person name="Tomita M."/>
            <person name="Numata K."/>
            <person name="Arakawa K."/>
        </authorList>
    </citation>
    <scope>NUCLEOTIDE SEQUENCE [LARGE SCALE GENOMIC DNA]</scope>
</reference>
<dbReference type="OrthoDB" id="10051381at2759"/>
<evidence type="ECO:0000313" key="1">
    <source>
        <dbReference type="EMBL" id="GBP76085.1"/>
    </source>
</evidence>
<gene>
    <name evidence="1" type="ORF">EVAR_46953_1</name>
</gene>
<dbReference type="PANTHER" id="PTHR45786">
    <property type="entry name" value="DNA BINDING PROTEIN-LIKE"/>
    <property type="match status" value="1"/>
</dbReference>
<keyword evidence="2" id="KW-1185">Reference proteome</keyword>
<protein>
    <recommendedName>
        <fullName evidence="3">Helitron helicase-like domain-containing protein</fullName>
    </recommendedName>
</protein>
<dbReference type="EMBL" id="BGZK01001275">
    <property type="protein sequence ID" value="GBP76085.1"/>
    <property type="molecule type" value="Genomic_DNA"/>
</dbReference>
<evidence type="ECO:0000313" key="2">
    <source>
        <dbReference type="Proteomes" id="UP000299102"/>
    </source>
</evidence>
<dbReference type="AlphaFoldDB" id="A0A4C1YP09"/>
<dbReference type="PANTHER" id="PTHR45786:SF74">
    <property type="entry name" value="ATP-DEPENDENT DNA HELICASE"/>
    <property type="match status" value="1"/>
</dbReference>
<proteinExistence type="predicted"/>
<dbReference type="STRING" id="151549.A0A4C1YP09"/>
<accession>A0A4C1YP09</accession>
<comment type="caution">
    <text evidence="1">The sequence shown here is derived from an EMBL/GenBank/DDBJ whole genome shotgun (WGS) entry which is preliminary data.</text>
</comment>